<proteinExistence type="predicted"/>
<accession>A0A0A9C1B3</accession>
<reference evidence="1" key="2">
    <citation type="journal article" date="2015" name="Data Brief">
        <title>Shoot transcriptome of the giant reed, Arundo donax.</title>
        <authorList>
            <person name="Barrero R.A."/>
            <person name="Guerrero F.D."/>
            <person name="Moolhuijzen P."/>
            <person name="Goolsby J.A."/>
            <person name="Tidwell J."/>
            <person name="Bellgard S.E."/>
            <person name="Bellgard M.I."/>
        </authorList>
    </citation>
    <scope>NUCLEOTIDE SEQUENCE</scope>
    <source>
        <tissue evidence="1">Shoot tissue taken approximately 20 cm above the soil surface</tissue>
    </source>
</reference>
<evidence type="ECO:0000313" key="1">
    <source>
        <dbReference type="EMBL" id="JAD68248.1"/>
    </source>
</evidence>
<dbReference type="AlphaFoldDB" id="A0A0A9C1B3"/>
<name>A0A0A9C1B3_ARUDO</name>
<organism evidence="1">
    <name type="scientific">Arundo donax</name>
    <name type="common">Giant reed</name>
    <name type="synonym">Donax arundinaceus</name>
    <dbReference type="NCBI Taxonomy" id="35708"/>
    <lineage>
        <taxon>Eukaryota</taxon>
        <taxon>Viridiplantae</taxon>
        <taxon>Streptophyta</taxon>
        <taxon>Embryophyta</taxon>
        <taxon>Tracheophyta</taxon>
        <taxon>Spermatophyta</taxon>
        <taxon>Magnoliopsida</taxon>
        <taxon>Liliopsida</taxon>
        <taxon>Poales</taxon>
        <taxon>Poaceae</taxon>
        <taxon>PACMAD clade</taxon>
        <taxon>Arundinoideae</taxon>
        <taxon>Arundineae</taxon>
        <taxon>Arundo</taxon>
    </lineage>
</organism>
<dbReference type="EMBL" id="GBRH01229647">
    <property type="protein sequence ID" value="JAD68248.1"/>
    <property type="molecule type" value="Transcribed_RNA"/>
</dbReference>
<reference evidence="1" key="1">
    <citation type="submission" date="2014-09" db="EMBL/GenBank/DDBJ databases">
        <authorList>
            <person name="Magalhaes I.L.F."/>
            <person name="Oliveira U."/>
            <person name="Santos F.R."/>
            <person name="Vidigal T.H.D.A."/>
            <person name="Brescovit A.D."/>
            <person name="Santos A.J."/>
        </authorList>
    </citation>
    <scope>NUCLEOTIDE SEQUENCE</scope>
    <source>
        <tissue evidence="1">Shoot tissue taken approximately 20 cm above the soil surface</tissue>
    </source>
</reference>
<sequence length="102" mass="12158">MFTFQSLNFVSTRRLLLVDWKFMIYKETKRLAAWRRDCFSQGGLFCGNHACLSTIPIYHMSVYQFKKQSYRKWIHSGGDFCGKVFLIRWDILFGSLKMGIER</sequence>
<protein>
    <submittedName>
        <fullName evidence="1">Uncharacterized protein</fullName>
    </submittedName>
</protein>